<evidence type="ECO:0000313" key="2">
    <source>
        <dbReference type="EMBL" id="JAP89559.1"/>
    </source>
</evidence>
<sequence>TGYTNSIIHNSDFKTKSFILKYLNNAELITTNWNDTYSGSKIQQLPRFSNSQYTMINTGTYDIIFASISFTSWNGITHLQQYQPYSQYSLYYLICEPFYDQVVISVNAVSTATFRVLDQLVSYDNARYKRSLPFTQTNNQIILGSSNDTRYVLINATENITTVSSQLFVNKSSDFEVPFFQGQMNVIYSSLCSFLVIKAQFIQRLDGYAADGEVVNSDMLVADSGGGFSVFNVESRPVSFQCLSGQVLSAGLISSFNSSLQYVCSSSRLRAADFDGTGEYPISADLVTFESTNSTTLEQHTFVVVNSSRNISFQMWEHESDELEACATSNGSVIQISTTPAVHVRVFRYQDSLGVSGMTELQVIESQNGTTLVRDELQSRQLLLLVNGWRQIRMSVSVAEQDSTLTAQVVSVSVSALLLIACVTLFFMSCQHRESREYRDMVQKGLI</sequence>
<evidence type="ECO:0008006" key="3">
    <source>
        <dbReference type="Google" id="ProtNLM"/>
    </source>
</evidence>
<organism evidence="2">
    <name type="scientific">Trepomonas sp. PC1</name>
    <dbReference type="NCBI Taxonomy" id="1076344"/>
    <lineage>
        <taxon>Eukaryota</taxon>
        <taxon>Metamonada</taxon>
        <taxon>Diplomonadida</taxon>
        <taxon>Hexamitidae</taxon>
        <taxon>Hexamitinae</taxon>
        <taxon>Trepomonas</taxon>
    </lineage>
</organism>
<feature type="non-terminal residue" evidence="2">
    <location>
        <position position="447"/>
    </location>
</feature>
<name>A0A146K1Y8_9EUKA</name>
<feature type="non-terminal residue" evidence="2">
    <location>
        <position position="1"/>
    </location>
</feature>
<proteinExistence type="predicted"/>
<reference evidence="2" key="1">
    <citation type="submission" date="2015-07" db="EMBL/GenBank/DDBJ databases">
        <title>Adaptation to a free-living lifestyle via gene acquisitions in the diplomonad Trepomonas sp. PC1.</title>
        <authorList>
            <person name="Xu F."/>
            <person name="Jerlstrom-Hultqvist J."/>
            <person name="Kolisko M."/>
            <person name="Simpson A.G.B."/>
            <person name="Roger A.J."/>
            <person name="Svard S.G."/>
            <person name="Andersson J.O."/>
        </authorList>
    </citation>
    <scope>NUCLEOTIDE SEQUENCE</scope>
    <source>
        <strain evidence="2">PC1</strain>
    </source>
</reference>
<feature type="transmembrane region" description="Helical" evidence="1">
    <location>
        <begin position="405"/>
        <end position="428"/>
    </location>
</feature>
<evidence type="ECO:0000256" key="1">
    <source>
        <dbReference type="SAM" id="Phobius"/>
    </source>
</evidence>
<dbReference type="EMBL" id="GDID01007047">
    <property type="protein sequence ID" value="JAP89559.1"/>
    <property type="molecule type" value="Transcribed_RNA"/>
</dbReference>
<keyword evidence="1" id="KW-0812">Transmembrane</keyword>
<dbReference type="AlphaFoldDB" id="A0A146K1Y8"/>
<gene>
    <name evidence="2" type="ORF">TPC1_30946</name>
</gene>
<accession>A0A146K1Y8</accession>
<keyword evidence="1" id="KW-1133">Transmembrane helix</keyword>
<protein>
    <recommendedName>
        <fullName evidence="3">Transmembrane protein</fullName>
    </recommendedName>
</protein>
<keyword evidence="1" id="KW-0472">Membrane</keyword>